<feature type="domain" description="Chondroitin proteoglycan 4" evidence="1">
    <location>
        <begin position="4"/>
        <end position="96"/>
    </location>
</feature>
<comment type="caution">
    <text evidence="2">The sequence shown here is derived from an EMBL/GenBank/DDBJ whole genome shotgun (WGS) entry which is preliminary data.</text>
</comment>
<evidence type="ECO:0000259" key="1">
    <source>
        <dbReference type="Pfam" id="PF15481"/>
    </source>
</evidence>
<gene>
    <name evidence="2" type="ORF">Mgra_00005035</name>
</gene>
<dbReference type="PANTHER" id="PTHR37442:SF2">
    <property type="entry name" value="CHONDROITIN PROTEOGLYCAN 4"/>
    <property type="match status" value="1"/>
</dbReference>
<dbReference type="EMBL" id="JABEBT010000041">
    <property type="protein sequence ID" value="KAF7635496.1"/>
    <property type="molecule type" value="Genomic_DNA"/>
</dbReference>
<dbReference type="AlphaFoldDB" id="A0A8S9ZR15"/>
<dbReference type="Proteomes" id="UP000605970">
    <property type="component" value="Unassembled WGS sequence"/>
</dbReference>
<dbReference type="InterPro" id="IPR029153">
    <property type="entry name" value="CPG4"/>
</dbReference>
<keyword evidence="3" id="KW-1185">Reference proteome</keyword>
<accession>A0A8S9ZR15</accession>
<sequence length="205" mass="23415">MPRCIWQCITNLRLEMTQFLLFNNTFDNFQRLCEESEKSKKCVHHGFCLSSNIFDSVTSGIRSLCEGPKQNFIQKNEQCLRQVLDNVNKKCEQKCQLLNSIAEFSNKKDLKVSNIAQIFQLLSNMGGVCSASNCFLQCFREKLNKNCPRAGGVITDGLLRPFYQLASFFRKGGKGLQRIVKEKLPIECLFLTEKASLDKIVNPNK</sequence>
<protein>
    <recommendedName>
        <fullName evidence="1">Chondroitin proteoglycan 4 domain-containing protein</fullName>
    </recommendedName>
</protein>
<dbReference type="PANTHER" id="PTHR37442">
    <property type="entry name" value="F18A1.7 PROTEIN-RELATED"/>
    <property type="match status" value="1"/>
</dbReference>
<organism evidence="2 3">
    <name type="scientific">Meloidogyne graminicola</name>
    <dbReference type="NCBI Taxonomy" id="189291"/>
    <lineage>
        <taxon>Eukaryota</taxon>
        <taxon>Metazoa</taxon>
        <taxon>Ecdysozoa</taxon>
        <taxon>Nematoda</taxon>
        <taxon>Chromadorea</taxon>
        <taxon>Rhabditida</taxon>
        <taxon>Tylenchina</taxon>
        <taxon>Tylenchomorpha</taxon>
        <taxon>Tylenchoidea</taxon>
        <taxon>Meloidogynidae</taxon>
        <taxon>Meloidogyninae</taxon>
        <taxon>Meloidogyne</taxon>
    </lineage>
</organism>
<evidence type="ECO:0000313" key="3">
    <source>
        <dbReference type="Proteomes" id="UP000605970"/>
    </source>
</evidence>
<dbReference type="OrthoDB" id="5590282at2759"/>
<dbReference type="InterPro" id="IPR053123">
    <property type="entry name" value="CPG4-like"/>
</dbReference>
<feature type="non-terminal residue" evidence="2">
    <location>
        <position position="205"/>
    </location>
</feature>
<dbReference type="Pfam" id="PF15481">
    <property type="entry name" value="CPG4"/>
    <property type="match status" value="1"/>
</dbReference>
<reference evidence="2" key="1">
    <citation type="journal article" date="2020" name="Ecol. Evol.">
        <title>Genome structure and content of the rice root-knot nematode (Meloidogyne graminicola).</title>
        <authorList>
            <person name="Phan N.T."/>
            <person name="Danchin E.G.J."/>
            <person name="Klopp C."/>
            <person name="Perfus-Barbeoch L."/>
            <person name="Kozlowski D.K."/>
            <person name="Koutsovoulos G.D."/>
            <person name="Lopez-Roques C."/>
            <person name="Bouchez O."/>
            <person name="Zahm M."/>
            <person name="Besnard G."/>
            <person name="Bellafiore S."/>
        </authorList>
    </citation>
    <scope>NUCLEOTIDE SEQUENCE</scope>
    <source>
        <strain evidence="2">VN-18</strain>
    </source>
</reference>
<evidence type="ECO:0000313" key="2">
    <source>
        <dbReference type="EMBL" id="KAF7635496.1"/>
    </source>
</evidence>
<name>A0A8S9ZR15_9BILA</name>
<proteinExistence type="predicted"/>